<dbReference type="Proteomes" id="UP000198280">
    <property type="component" value="Unassembled WGS sequence"/>
</dbReference>
<evidence type="ECO:0000256" key="1">
    <source>
        <dbReference type="SAM" id="Phobius"/>
    </source>
</evidence>
<evidence type="ECO:0000313" key="2">
    <source>
        <dbReference type="EMBL" id="SNT24214.1"/>
    </source>
</evidence>
<dbReference type="InterPro" id="IPR025324">
    <property type="entry name" value="DUF4230"/>
</dbReference>
<proteinExistence type="predicted"/>
<evidence type="ECO:0000313" key="3">
    <source>
        <dbReference type="Proteomes" id="UP000198280"/>
    </source>
</evidence>
<dbReference type="AlphaFoldDB" id="A0A239L3U9"/>
<name>A0A239L3U9_9ACTN</name>
<organism evidence="2 3">
    <name type="scientific">Actinacidiphila glaucinigra</name>
    <dbReference type="NCBI Taxonomy" id="235986"/>
    <lineage>
        <taxon>Bacteria</taxon>
        <taxon>Bacillati</taxon>
        <taxon>Actinomycetota</taxon>
        <taxon>Actinomycetes</taxon>
        <taxon>Kitasatosporales</taxon>
        <taxon>Streptomycetaceae</taxon>
        <taxon>Actinacidiphila</taxon>
    </lineage>
</organism>
<reference evidence="2 3" key="1">
    <citation type="submission" date="2017-06" db="EMBL/GenBank/DDBJ databases">
        <authorList>
            <person name="Kim H.J."/>
            <person name="Triplett B.A."/>
        </authorList>
    </citation>
    <scope>NUCLEOTIDE SEQUENCE [LARGE SCALE GENOMIC DNA]</scope>
    <source>
        <strain evidence="2 3">CGMCC 4.1858</strain>
    </source>
</reference>
<keyword evidence="3" id="KW-1185">Reference proteome</keyword>
<sequence length="217" mass="23927">MPLRNVDGRLPWWVRTLTGLVVLGGLLFLVARADLIPGLPNPFAEETKDRTGPVVLKAIQDMSRFEGASGEFQVVVDLEKDAKFLPDAVRGRRTLYVGAGSVDAYVDLGDVGPKGVTVSEDRTSAVLTLPHARLERASLDPDRSYVVAQERGFFDRLGDFFSSHPGDEQQVQQLAAKKIQQAAKSTELTKRAETNTRAMLERLLTSLGFEKVEVRFS</sequence>
<protein>
    <recommendedName>
        <fullName evidence="4">DUF4230 domain-containing protein</fullName>
    </recommendedName>
</protein>
<dbReference type="RefSeq" id="WP_089226722.1">
    <property type="nucleotide sequence ID" value="NZ_FZOF01000018.1"/>
</dbReference>
<dbReference type="EMBL" id="FZOF01000018">
    <property type="protein sequence ID" value="SNT24214.1"/>
    <property type="molecule type" value="Genomic_DNA"/>
</dbReference>
<evidence type="ECO:0008006" key="4">
    <source>
        <dbReference type="Google" id="ProtNLM"/>
    </source>
</evidence>
<keyword evidence="1" id="KW-0472">Membrane</keyword>
<dbReference type="Pfam" id="PF14014">
    <property type="entry name" value="DUF4230"/>
    <property type="match status" value="1"/>
</dbReference>
<feature type="transmembrane region" description="Helical" evidence="1">
    <location>
        <begin position="12"/>
        <end position="31"/>
    </location>
</feature>
<gene>
    <name evidence="2" type="ORF">SAMN05216252_11813</name>
</gene>
<keyword evidence="1" id="KW-1133">Transmembrane helix</keyword>
<dbReference type="OrthoDB" id="3366858at2"/>
<keyword evidence="1" id="KW-0812">Transmembrane</keyword>
<accession>A0A239L3U9</accession>